<dbReference type="GO" id="GO:0046872">
    <property type="term" value="F:metal ion binding"/>
    <property type="evidence" value="ECO:0007669"/>
    <property type="project" value="UniProtKB-KW"/>
</dbReference>
<dbReference type="VEuPathDB" id="AmoebaDB:NF0121190"/>
<evidence type="ECO:0000256" key="1">
    <source>
        <dbReference type="ARBA" id="ARBA00001936"/>
    </source>
</evidence>
<dbReference type="PANTHER" id="PTHR23406:SF32">
    <property type="entry name" value="NADP-DEPENDENT MALIC ENZYME"/>
    <property type="match status" value="1"/>
</dbReference>
<dbReference type="GeneID" id="68109349"/>
<feature type="binding site" evidence="8">
    <location>
        <position position="305"/>
    </location>
    <ligand>
        <name>a divalent metal cation</name>
        <dbReference type="ChEBI" id="CHEBI:60240"/>
    </ligand>
</feature>
<dbReference type="PIRSF" id="PIRSF000106">
    <property type="entry name" value="ME"/>
    <property type="match status" value="1"/>
</dbReference>
<feature type="binding site" evidence="7">
    <location>
        <position position="528"/>
    </location>
    <ligand>
        <name>(S)-malate</name>
        <dbReference type="ChEBI" id="CHEBI:15589"/>
    </ligand>
</feature>
<proteinExistence type="inferred from homology"/>
<dbReference type="AlphaFoldDB" id="A0A6A5BX33"/>
<dbReference type="Pfam" id="PF00390">
    <property type="entry name" value="malic"/>
    <property type="match status" value="1"/>
</dbReference>
<dbReference type="VEuPathDB" id="AmoebaDB:NfTy_034550"/>
<dbReference type="PRINTS" id="PR00072">
    <property type="entry name" value="MALOXRDTASE"/>
</dbReference>
<feature type="binding site" evidence="8">
    <location>
        <position position="304"/>
    </location>
    <ligand>
        <name>a divalent metal cation</name>
        <dbReference type="ChEBI" id="CHEBI:60240"/>
    </ligand>
</feature>
<feature type="active site" description="Proton donor" evidence="6">
    <location>
        <position position="162"/>
    </location>
</feature>
<dbReference type="FunFam" id="3.40.50.10380:FF:000001">
    <property type="entry name" value="NAD-dependent malic enzyme"/>
    <property type="match status" value="1"/>
</dbReference>
<evidence type="ECO:0000256" key="6">
    <source>
        <dbReference type="PIRSR" id="PIRSR000106-1"/>
    </source>
</evidence>
<dbReference type="InterPro" id="IPR046346">
    <property type="entry name" value="Aminoacid_DH-like_N_sf"/>
</dbReference>
<dbReference type="VEuPathDB" id="AmoebaDB:FDP41_002131"/>
<dbReference type="GO" id="GO:0051287">
    <property type="term" value="F:NAD binding"/>
    <property type="evidence" value="ECO:0007669"/>
    <property type="project" value="InterPro"/>
</dbReference>
<evidence type="ECO:0000313" key="12">
    <source>
        <dbReference type="EMBL" id="KAF0979061.1"/>
    </source>
</evidence>
<comment type="cofactor">
    <cofactor evidence="8">
        <name>Mg(2+)</name>
        <dbReference type="ChEBI" id="CHEBI:18420"/>
    </cofactor>
    <cofactor evidence="8">
        <name>Mn(2+)</name>
        <dbReference type="ChEBI" id="CHEBI:29035"/>
    </cofactor>
    <text evidence="8">Divalent metal cations. Prefers magnesium or manganese.</text>
</comment>
<dbReference type="InterPro" id="IPR015884">
    <property type="entry name" value="Malic_enzyme_CS"/>
</dbReference>
<feature type="binding site" evidence="7">
    <location>
        <position position="215"/>
    </location>
    <ligand>
        <name>(S)-malate</name>
        <dbReference type="ChEBI" id="CHEBI:15589"/>
    </ligand>
</feature>
<accession>A0A6A5BX33</accession>
<evidence type="ECO:0000256" key="7">
    <source>
        <dbReference type="PIRSR" id="PIRSR000106-2"/>
    </source>
</evidence>
<evidence type="ECO:0000256" key="4">
    <source>
        <dbReference type="ARBA" id="ARBA00023002"/>
    </source>
</evidence>
<dbReference type="PANTHER" id="PTHR23406">
    <property type="entry name" value="MALIC ENZYME-RELATED"/>
    <property type="match status" value="1"/>
</dbReference>
<evidence type="ECO:0000256" key="5">
    <source>
        <dbReference type="ARBA" id="ARBA00023027"/>
    </source>
</evidence>
<evidence type="ECO:0000256" key="8">
    <source>
        <dbReference type="PIRSR" id="PIRSR000106-3"/>
    </source>
</evidence>
<feature type="binding site" evidence="8">
    <location>
        <position position="328"/>
    </location>
    <ligand>
        <name>a divalent metal cation</name>
        <dbReference type="ChEBI" id="CHEBI:60240"/>
    </ligand>
</feature>
<dbReference type="EMBL" id="VFQX01000028">
    <property type="protein sequence ID" value="KAF0979061.1"/>
    <property type="molecule type" value="Genomic_DNA"/>
</dbReference>
<sequence length="639" mass="71226">MKRTLLAHSPKIFYHGSIHHHHQQQALVLKNQKLQSVLSGRRSSGLEIHQKRGYSHEFHSHNQFKKGVIYTNELGIDVMNNGLLNKGTAFSMTERDRLGLRGLIPATISDIDLQLSRLKERYASIQSDIEKYQFCTQLQDRNETLFYRFVMDNIKEIAPIIYTPTVGKACENFSHIFRKSRGMFFSTLDKGEMRSMAYNWPVDKVDVIVVTDGGRILGLGDQGANGDGIPIGKLSLYVAAGGINPGRVLPVMLDVGTNNEKLLNDPLYLGRKHKRLTGKEYYDLVEEWVQAITSRWPNVLIQWEDFSSDKADVVLEKYRNRILCFNDDIQGTAAVILAGVLNCLRATGQQFSDITKHKFLIVGSGAAGLGVVTGLKDAMIREGLTEEQALKNFYIVDKDGLMTKDRLNSDLAKDMSVSAKKFASARDDMKEGSPLLEVVRKAQPDILLGMSSQSGLFCEELLTIFNEDCKKRGKTPIVFPLSNPTSKAECTAESVFKVTNGNAIFASGSPFPPVTLPDGTVVQTSQANNMFAYPGVGLAAVLSGCKRITDNMFYAASKALAATVSEEALSRKEVYPHVEDIRNVSKKVAIGVMRQAYIEGNAAKIQHFSKEFIFSDDEMDKYVSENMWYPEYVPIVIKD</sequence>
<keyword evidence="4 9" id="KW-0560">Oxidoreductase</keyword>
<dbReference type="SMART" id="SM01274">
    <property type="entry name" value="malic"/>
    <property type="match status" value="1"/>
</dbReference>
<protein>
    <recommendedName>
        <fullName evidence="9">Malic enzyme</fullName>
    </recommendedName>
</protein>
<dbReference type="Pfam" id="PF03949">
    <property type="entry name" value="Malic_M"/>
    <property type="match status" value="1"/>
</dbReference>
<feature type="domain" description="Malic enzyme NAD-binding" evidence="10">
    <location>
        <begin position="329"/>
        <end position="597"/>
    </location>
</feature>
<evidence type="ECO:0000259" key="11">
    <source>
        <dbReference type="SMART" id="SM01274"/>
    </source>
</evidence>
<evidence type="ECO:0000313" key="13">
    <source>
        <dbReference type="Proteomes" id="UP000444721"/>
    </source>
</evidence>
<evidence type="ECO:0000256" key="3">
    <source>
        <dbReference type="ARBA" id="ARBA00022723"/>
    </source>
</evidence>
<name>A0A6A5BX33_NAEFO</name>
<dbReference type="GO" id="GO:0006108">
    <property type="term" value="P:malate metabolic process"/>
    <property type="evidence" value="ECO:0007669"/>
    <property type="project" value="TreeGrafter"/>
</dbReference>
<feature type="active site" description="Proton acceptor" evidence="6">
    <location>
        <position position="233"/>
    </location>
</feature>
<reference evidence="12 13" key="1">
    <citation type="journal article" date="2019" name="Sci. Rep.">
        <title>Nanopore sequencing improves the draft genome of the human pathogenic amoeba Naegleria fowleri.</title>
        <authorList>
            <person name="Liechti N."/>
            <person name="Schurch N."/>
            <person name="Bruggmann R."/>
            <person name="Wittwer M."/>
        </authorList>
    </citation>
    <scope>NUCLEOTIDE SEQUENCE [LARGE SCALE GENOMIC DNA]</scope>
    <source>
        <strain evidence="12 13">ATCC 30894</strain>
    </source>
</reference>
<dbReference type="InterPro" id="IPR012302">
    <property type="entry name" value="Malic_NAD-bd"/>
</dbReference>
<organism evidence="12 13">
    <name type="scientific">Naegleria fowleri</name>
    <name type="common">Brain eating amoeba</name>
    <dbReference type="NCBI Taxonomy" id="5763"/>
    <lineage>
        <taxon>Eukaryota</taxon>
        <taxon>Discoba</taxon>
        <taxon>Heterolobosea</taxon>
        <taxon>Tetramitia</taxon>
        <taxon>Eutetramitia</taxon>
        <taxon>Vahlkampfiidae</taxon>
        <taxon>Naegleria</taxon>
    </lineage>
</organism>
<evidence type="ECO:0000259" key="10">
    <source>
        <dbReference type="SMART" id="SM00919"/>
    </source>
</evidence>
<keyword evidence="5" id="KW-0520">NAD</keyword>
<dbReference type="SUPFAM" id="SSF51735">
    <property type="entry name" value="NAD(P)-binding Rossmann-fold domains"/>
    <property type="match status" value="1"/>
</dbReference>
<dbReference type="OrthoDB" id="5365701at2759"/>
<keyword evidence="3 8" id="KW-0479">Metal-binding</keyword>
<comment type="similarity">
    <text evidence="2 9">Belongs to the malic enzymes family.</text>
</comment>
<dbReference type="GO" id="GO:0004471">
    <property type="term" value="F:malate dehydrogenase (decarboxylating) (NAD+) activity"/>
    <property type="evidence" value="ECO:0007669"/>
    <property type="project" value="TreeGrafter"/>
</dbReference>
<dbReference type="SUPFAM" id="SSF53223">
    <property type="entry name" value="Aminoacid dehydrogenase-like, N-terminal domain"/>
    <property type="match status" value="1"/>
</dbReference>
<keyword evidence="13" id="KW-1185">Reference proteome</keyword>
<dbReference type="GO" id="GO:0005739">
    <property type="term" value="C:mitochondrion"/>
    <property type="evidence" value="ECO:0007669"/>
    <property type="project" value="TreeGrafter"/>
</dbReference>
<comment type="cofactor">
    <cofactor evidence="1">
        <name>Mn(2+)</name>
        <dbReference type="ChEBI" id="CHEBI:29035"/>
    </cofactor>
</comment>
<dbReference type="NCBIfam" id="NF010052">
    <property type="entry name" value="PRK13529.1"/>
    <property type="match status" value="1"/>
</dbReference>
<dbReference type="OMA" id="AETWAYP"/>
<feature type="binding site" evidence="7">
    <location>
        <position position="483"/>
    </location>
    <ligand>
        <name>(S)-malate</name>
        <dbReference type="ChEBI" id="CHEBI:15589"/>
    </ligand>
</feature>
<comment type="caution">
    <text evidence="12">The sequence shown here is derived from an EMBL/GenBank/DDBJ whole genome shotgun (WGS) entry which is preliminary data.</text>
</comment>
<evidence type="ECO:0000256" key="9">
    <source>
        <dbReference type="RuleBase" id="RU003426"/>
    </source>
</evidence>
<dbReference type="PROSITE" id="PS00331">
    <property type="entry name" value="MALIC_ENZYMES"/>
    <property type="match status" value="1"/>
</dbReference>
<gene>
    <name evidence="12" type="ORF">FDP41_002131</name>
</gene>
<dbReference type="Gene3D" id="3.40.50.10380">
    <property type="entry name" value="Malic enzyme, N-terminal domain"/>
    <property type="match status" value="1"/>
</dbReference>
<dbReference type="RefSeq" id="XP_044563774.1">
    <property type="nucleotide sequence ID" value="XM_044705293.1"/>
</dbReference>
<dbReference type="Proteomes" id="UP000444721">
    <property type="component" value="Unassembled WGS sequence"/>
</dbReference>
<evidence type="ECO:0000256" key="2">
    <source>
        <dbReference type="ARBA" id="ARBA00008785"/>
    </source>
</evidence>
<feature type="domain" description="Malic enzyme N-terminal" evidence="11">
    <location>
        <begin position="139"/>
        <end position="319"/>
    </location>
</feature>
<dbReference type="SMART" id="SM00919">
    <property type="entry name" value="Malic_M"/>
    <property type="match status" value="1"/>
</dbReference>
<dbReference type="InterPro" id="IPR036291">
    <property type="entry name" value="NAD(P)-bd_dom_sf"/>
</dbReference>
<dbReference type="CDD" id="cd05312">
    <property type="entry name" value="NAD_bind_1_malic_enz"/>
    <property type="match status" value="1"/>
</dbReference>
<dbReference type="Gene3D" id="3.40.50.720">
    <property type="entry name" value="NAD(P)-binding Rossmann-like Domain"/>
    <property type="match status" value="1"/>
</dbReference>
<dbReference type="InterPro" id="IPR037062">
    <property type="entry name" value="Malic_N_dom_sf"/>
</dbReference>
<dbReference type="InterPro" id="IPR001891">
    <property type="entry name" value="Malic_OxRdtase"/>
</dbReference>
<dbReference type="InterPro" id="IPR012301">
    <property type="entry name" value="Malic_N_dom"/>
</dbReference>